<accession>A0ACC0UPI1</accession>
<organism evidence="1 2">
    <name type="scientific">Russula earlei</name>
    <dbReference type="NCBI Taxonomy" id="71964"/>
    <lineage>
        <taxon>Eukaryota</taxon>
        <taxon>Fungi</taxon>
        <taxon>Dikarya</taxon>
        <taxon>Basidiomycota</taxon>
        <taxon>Agaricomycotina</taxon>
        <taxon>Agaricomycetes</taxon>
        <taxon>Russulales</taxon>
        <taxon>Russulaceae</taxon>
        <taxon>Russula</taxon>
    </lineage>
</organism>
<dbReference type="Proteomes" id="UP001207468">
    <property type="component" value="Unassembled WGS sequence"/>
</dbReference>
<comment type="caution">
    <text evidence="1">The sequence shown here is derived from an EMBL/GenBank/DDBJ whole genome shotgun (WGS) entry which is preliminary data.</text>
</comment>
<proteinExistence type="predicted"/>
<dbReference type="EMBL" id="JAGFNK010000004">
    <property type="protein sequence ID" value="KAI9513009.1"/>
    <property type="molecule type" value="Genomic_DNA"/>
</dbReference>
<evidence type="ECO:0000313" key="1">
    <source>
        <dbReference type="EMBL" id="KAI9513009.1"/>
    </source>
</evidence>
<name>A0ACC0UPI1_9AGAM</name>
<protein>
    <submittedName>
        <fullName evidence="1">MFS general substrate transporter</fullName>
    </submittedName>
</protein>
<reference evidence="1" key="1">
    <citation type="submission" date="2021-03" db="EMBL/GenBank/DDBJ databases">
        <title>Evolutionary priming and transition to the ectomycorrhizal habit in an iconic lineage of mushroom-forming fungi: is preadaptation a requirement?</title>
        <authorList>
            <consortium name="DOE Joint Genome Institute"/>
            <person name="Looney B.P."/>
            <person name="Miyauchi S."/>
            <person name="Morin E."/>
            <person name="Drula E."/>
            <person name="Courty P.E."/>
            <person name="Chicoki N."/>
            <person name="Fauchery L."/>
            <person name="Kohler A."/>
            <person name="Kuo A."/>
            <person name="LaButti K."/>
            <person name="Pangilinan J."/>
            <person name="Lipzen A."/>
            <person name="Riley R."/>
            <person name="Andreopoulos W."/>
            <person name="He G."/>
            <person name="Johnson J."/>
            <person name="Barry K.W."/>
            <person name="Grigoriev I.V."/>
            <person name="Nagy L."/>
            <person name="Hibbett D."/>
            <person name="Henrissat B."/>
            <person name="Matheny P.B."/>
            <person name="Labbe J."/>
            <person name="Martin A.F."/>
        </authorList>
    </citation>
    <scope>NUCLEOTIDE SEQUENCE</scope>
    <source>
        <strain evidence="1">BPL698</strain>
    </source>
</reference>
<gene>
    <name evidence="1" type="ORF">F5148DRAFT_1159871</name>
</gene>
<evidence type="ECO:0000313" key="2">
    <source>
        <dbReference type="Proteomes" id="UP001207468"/>
    </source>
</evidence>
<sequence length="478" mass="51083">MSTMTRDDNVPSDEETPLLSSELAPRKQPTPVPWAQIWVLLVLQLAEPLTAQVIYPFTPEFVRNVGITHGDESRVGYYVGVMQSIFFATQALTVLCWSRLSDVVGRRPIILTGLFGLSLSMYSFGLSTTYWGAAISRSLNGALNGNIGIIKSVVAEITDPTNLPQVLAYMPIAWSTGGAIGTTIGGSLSRPAERFPDTFGNSEFLKKYPYFLPCAVTGSLSALTWVITLVSLQETVPSRLSLRTLLTGKARSSSFVGASDIDDAEKPYPLSQLMTRRVLLSVINYATLSLVDISYRAIQPLFFSTPIHNGGLGLAPPSIGKILAFSGILNGVFQVTCFTRVHALWGTKRLFLGGLCCSIPMFALFPVMNTLARVYGISLVVYSAAVLQVVWSLGLASCYGCVFMAISVASPNRASLGTTNGMAQLLVSIMRAIGPAAATSLFSLSLAEGYVGGGMVYLVLLGVSLATIAFGTTLPLSP</sequence>
<keyword evidence="2" id="KW-1185">Reference proteome</keyword>